<dbReference type="EMBL" id="CP140154">
    <property type="protein sequence ID" value="WQG92290.1"/>
    <property type="molecule type" value="Genomic_DNA"/>
</dbReference>
<evidence type="ECO:0000313" key="2">
    <source>
        <dbReference type="EMBL" id="SFW80284.1"/>
    </source>
</evidence>
<dbReference type="Proteomes" id="UP000183788">
    <property type="component" value="Unassembled WGS sequence"/>
</dbReference>
<keyword evidence="5" id="KW-1185">Reference proteome</keyword>
<dbReference type="Gene3D" id="1.20.120.330">
    <property type="entry name" value="Nucleotidyltransferases domain 2"/>
    <property type="match status" value="1"/>
</dbReference>
<dbReference type="STRING" id="1004.SAMN05661012_04932"/>
<sequence>MRAHLPHLSKQQVIQLAKLIEKILLVLQPELIWCLGTRTTIMQDWSCFWPGEGYRETIFPTTFDLMILTTDAEKRPEYELIQLIEQQAASLPCEITCMVQKYSAFMEGLPAGYRFDTTVYRQAVPVYSNVYLFTAELPVEPTKEEIKNRITTQWNRCFTTAQRFFKTATDCQQDNWPEQAVFNLHQAAQHTCMALLRGITGYRSTTHNLSRLLTLIDNFSMELSVIFPRLTREETELFNLLNKAYSDARYKEDYTVPAEKAAILIDRIKELMSVAASLYQAKLQELDREQPIVFPITTTHETTA</sequence>
<dbReference type="SMART" id="SM00748">
    <property type="entry name" value="HEPN"/>
    <property type="match status" value="1"/>
</dbReference>
<dbReference type="RefSeq" id="WP_072363933.1">
    <property type="nucleotide sequence ID" value="NZ_CP139972.1"/>
</dbReference>
<evidence type="ECO:0000259" key="1">
    <source>
        <dbReference type="PROSITE" id="PS50910"/>
    </source>
</evidence>
<dbReference type="Pfam" id="PF05168">
    <property type="entry name" value="HEPN"/>
    <property type="match status" value="1"/>
</dbReference>
<dbReference type="PROSITE" id="PS50910">
    <property type="entry name" value="HEPN"/>
    <property type="match status" value="1"/>
</dbReference>
<accession>A0A1K1S895</accession>
<reference evidence="3 5" key="2">
    <citation type="submission" date="2023-11" db="EMBL/GenBank/DDBJ databases">
        <title>MicrobeMod: A computational toolkit for identifying prokaryotic methylation and restriction-modification with nanopore sequencing.</title>
        <authorList>
            <person name="Crits-Christoph A."/>
            <person name="Kang S.C."/>
            <person name="Lee H."/>
            <person name="Ostrov N."/>
        </authorList>
    </citation>
    <scope>NUCLEOTIDE SEQUENCE [LARGE SCALE GENOMIC DNA]</scope>
    <source>
        <strain evidence="3 5">ATCC 23090</strain>
    </source>
</reference>
<gene>
    <name evidence="2" type="ORF">SAMN05661012_04932</name>
    <name evidence="3" type="ORF">SR876_12305</name>
</gene>
<reference evidence="2 4" key="1">
    <citation type="submission" date="2016-11" db="EMBL/GenBank/DDBJ databases">
        <authorList>
            <person name="Jaros S."/>
            <person name="Januszkiewicz K."/>
            <person name="Wedrychowicz H."/>
        </authorList>
    </citation>
    <scope>NUCLEOTIDE SEQUENCE [LARGE SCALE GENOMIC DNA]</scope>
    <source>
        <strain evidence="2 4">DSM 784</strain>
    </source>
</reference>
<organism evidence="2 4">
    <name type="scientific">Chitinophaga sancti</name>
    <dbReference type="NCBI Taxonomy" id="1004"/>
    <lineage>
        <taxon>Bacteria</taxon>
        <taxon>Pseudomonadati</taxon>
        <taxon>Bacteroidota</taxon>
        <taxon>Chitinophagia</taxon>
        <taxon>Chitinophagales</taxon>
        <taxon>Chitinophagaceae</taxon>
        <taxon>Chitinophaga</taxon>
    </lineage>
</organism>
<name>A0A1K1S895_9BACT</name>
<dbReference type="SUPFAM" id="SSF81593">
    <property type="entry name" value="Nucleotidyltransferase substrate binding subunit/domain"/>
    <property type="match status" value="1"/>
</dbReference>
<evidence type="ECO:0000313" key="3">
    <source>
        <dbReference type="EMBL" id="WQG92290.1"/>
    </source>
</evidence>
<evidence type="ECO:0000313" key="4">
    <source>
        <dbReference type="Proteomes" id="UP000183788"/>
    </source>
</evidence>
<protein>
    <submittedName>
        <fullName evidence="2">HEPN domain-containing protein</fullName>
    </submittedName>
</protein>
<evidence type="ECO:0000313" key="5">
    <source>
        <dbReference type="Proteomes" id="UP001326715"/>
    </source>
</evidence>
<dbReference type="Proteomes" id="UP001326715">
    <property type="component" value="Chromosome"/>
</dbReference>
<feature type="domain" description="HEPN" evidence="1">
    <location>
        <begin position="158"/>
        <end position="278"/>
    </location>
</feature>
<dbReference type="EMBL" id="FPIZ01000018">
    <property type="protein sequence ID" value="SFW80284.1"/>
    <property type="molecule type" value="Genomic_DNA"/>
</dbReference>
<dbReference type="OrthoDB" id="634374at2"/>
<dbReference type="InterPro" id="IPR007842">
    <property type="entry name" value="HEPN_dom"/>
</dbReference>
<dbReference type="AlphaFoldDB" id="A0A1K1S895"/>
<proteinExistence type="predicted"/>